<dbReference type="STRING" id="1088818.A0A2I0A8H9"/>
<evidence type="ECO:0000313" key="5">
    <source>
        <dbReference type="Proteomes" id="UP000236161"/>
    </source>
</evidence>
<dbReference type="InterPro" id="IPR048297">
    <property type="entry name" value="DUF936_dom_pln"/>
</dbReference>
<protein>
    <submittedName>
        <fullName evidence="4">Uncharacterized protein</fullName>
    </submittedName>
</protein>
<reference evidence="4 5" key="1">
    <citation type="journal article" date="2017" name="Nature">
        <title>The Apostasia genome and the evolution of orchids.</title>
        <authorList>
            <person name="Zhang G.Q."/>
            <person name="Liu K.W."/>
            <person name="Li Z."/>
            <person name="Lohaus R."/>
            <person name="Hsiao Y.Y."/>
            <person name="Niu S.C."/>
            <person name="Wang J.Y."/>
            <person name="Lin Y.C."/>
            <person name="Xu Q."/>
            <person name="Chen L.J."/>
            <person name="Yoshida K."/>
            <person name="Fujiwara S."/>
            <person name="Wang Z.W."/>
            <person name="Zhang Y.Q."/>
            <person name="Mitsuda N."/>
            <person name="Wang M."/>
            <person name="Liu G.H."/>
            <person name="Pecoraro L."/>
            <person name="Huang H.X."/>
            <person name="Xiao X.J."/>
            <person name="Lin M."/>
            <person name="Wu X.Y."/>
            <person name="Wu W.L."/>
            <person name="Chen Y.Y."/>
            <person name="Chang S.B."/>
            <person name="Sakamoto S."/>
            <person name="Ohme-Takagi M."/>
            <person name="Yagi M."/>
            <person name="Zeng S.J."/>
            <person name="Shen C.Y."/>
            <person name="Yeh C.M."/>
            <person name="Luo Y.B."/>
            <person name="Tsai W.C."/>
            <person name="Van de Peer Y."/>
            <person name="Liu Z.J."/>
        </authorList>
    </citation>
    <scope>NUCLEOTIDE SEQUENCE [LARGE SCALE GENOMIC DNA]</scope>
    <source>
        <strain evidence="5">cv. Shenzhen</strain>
        <tissue evidence="4">Stem</tissue>
    </source>
</reference>
<feature type="domain" description="DUF6857" evidence="3">
    <location>
        <begin position="508"/>
        <end position="780"/>
    </location>
</feature>
<sequence>MPMSSDCAVVLLGLLREALLPDHLCSYATMRSLTTQFCRREKEREERERAFNQRSECAIKGGNLKFEILLPSAYPTGNGRQAHDPASCSQLLFLLPSVRSQFFTAMATLTPGVLLKLLQSMNSDAKPFGEHRSAVLQVTGIVPAPSSVASAAEDLWPSHGFYLQLSDSLNSTYVSLSDRDAETIVSDHPQLGQLVYIDRLHLAVPVPRAAGLRPIPSARAHPFVGNPEPLIALSCPSHSPGFIIQPASPSAAAATVKQRTVFAPKENLVCKNSSDSTSSASKRKNRFSSPVLRQDPTPVPSDSGKSNSRQASPNLSGKAGRRAPSPVPSKCEVPSLVAAREESRRVSREPAIVVPSRYRQPSPAARKAATSPMGRKSTGSPGGRRLSGGMKLSPAVSDGGKRKVGLVVAGISRVSDSLVASCRPARKSWDENSSNSETSLTETKENRGSGKLEEKATQLSMQCGATEPSKQHSKSEEASMDAGRRKNSKTDSKLLENPNFMVPKFRVYDRKWTDGSIPLNGLNPKLARLGKDAFERRNFASMAAAEALEEALATEMIIRSLSMFSDLCLTSKSGNPLQTINNFLSVYNDVSKAASVASSLAATADVVSVDRAKSAAVWVEAALSTDLSVLSLINSSSSSLSKPKLFEKLSHSCGDLASIYSSKRFTDNKDQAKASTIIETLELAEILHHEMQLWFLKFVEETLHVGIFMFGQHSKSEEESNWKDNNNKVAAVLLHLKRVSDWLDAVSRKPEDGMVVRKIDQLKQKICNFVITHVGSAFDHSVSIGNS</sequence>
<feature type="region of interest" description="Disordered" evidence="1">
    <location>
        <begin position="270"/>
        <end position="400"/>
    </location>
</feature>
<dbReference type="PANTHER" id="PTHR31928:SF3">
    <property type="entry name" value="EXPRESSED PROTEIN"/>
    <property type="match status" value="1"/>
</dbReference>
<evidence type="ECO:0000259" key="3">
    <source>
        <dbReference type="Pfam" id="PF21647"/>
    </source>
</evidence>
<organism evidence="4 5">
    <name type="scientific">Apostasia shenzhenica</name>
    <dbReference type="NCBI Taxonomy" id="1088818"/>
    <lineage>
        <taxon>Eukaryota</taxon>
        <taxon>Viridiplantae</taxon>
        <taxon>Streptophyta</taxon>
        <taxon>Embryophyta</taxon>
        <taxon>Tracheophyta</taxon>
        <taxon>Spermatophyta</taxon>
        <taxon>Magnoliopsida</taxon>
        <taxon>Liliopsida</taxon>
        <taxon>Asparagales</taxon>
        <taxon>Orchidaceae</taxon>
        <taxon>Apostasioideae</taxon>
        <taxon>Apostasia</taxon>
    </lineage>
</organism>
<evidence type="ECO:0000259" key="2">
    <source>
        <dbReference type="Pfam" id="PF06075"/>
    </source>
</evidence>
<evidence type="ECO:0000256" key="1">
    <source>
        <dbReference type="SAM" id="MobiDB-lite"/>
    </source>
</evidence>
<dbReference type="InterPro" id="IPR049172">
    <property type="entry name" value="DUF6857_pln"/>
</dbReference>
<feature type="compositionally biased region" description="Low complexity" evidence="1">
    <location>
        <begin position="431"/>
        <end position="441"/>
    </location>
</feature>
<dbReference type="PANTHER" id="PTHR31928">
    <property type="entry name" value="EXPRESSED PROTEIN"/>
    <property type="match status" value="1"/>
</dbReference>
<evidence type="ECO:0000313" key="4">
    <source>
        <dbReference type="EMBL" id="PKA51834.1"/>
    </source>
</evidence>
<accession>A0A2I0A8H9</accession>
<dbReference type="InterPro" id="IPR010341">
    <property type="entry name" value="DUF936_pln"/>
</dbReference>
<feature type="compositionally biased region" description="Basic and acidic residues" evidence="1">
    <location>
        <begin position="339"/>
        <end position="348"/>
    </location>
</feature>
<name>A0A2I0A8H9_9ASPA</name>
<proteinExistence type="predicted"/>
<dbReference type="Pfam" id="PF21647">
    <property type="entry name" value="DUF6857"/>
    <property type="match status" value="1"/>
</dbReference>
<feature type="compositionally biased region" description="Basic and acidic residues" evidence="1">
    <location>
        <begin position="469"/>
        <end position="494"/>
    </location>
</feature>
<dbReference type="Proteomes" id="UP000236161">
    <property type="component" value="Unassembled WGS sequence"/>
</dbReference>
<keyword evidence="5" id="KW-1185">Reference proteome</keyword>
<dbReference type="Pfam" id="PF06075">
    <property type="entry name" value="DUF936"/>
    <property type="match status" value="1"/>
</dbReference>
<dbReference type="AlphaFoldDB" id="A0A2I0A8H9"/>
<feature type="compositionally biased region" description="Polar residues" evidence="1">
    <location>
        <begin position="303"/>
        <end position="315"/>
    </location>
</feature>
<dbReference type="OrthoDB" id="1918502at2759"/>
<gene>
    <name evidence="4" type="ORF">AXF42_Ash008063</name>
</gene>
<dbReference type="EMBL" id="KZ452012">
    <property type="protein sequence ID" value="PKA51834.1"/>
    <property type="molecule type" value="Genomic_DNA"/>
</dbReference>
<feature type="region of interest" description="Disordered" evidence="1">
    <location>
        <begin position="420"/>
        <end position="495"/>
    </location>
</feature>
<feature type="domain" description="DUF936" evidence="2">
    <location>
        <begin position="109"/>
        <end position="231"/>
    </location>
</feature>
<feature type="compositionally biased region" description="Basic and acidic residues" evidence="1">
    <location>
        <begin position="442"/>
        <end position="456"/>
    </location>
</feature>